<organism evidence="2 3">
    <name type="scientific">Aneurinibacillus thermoaerophilus</name>
    <dbReference type="NCBI Taxonomy" id="143495"/>
    <lineage>
        <taxon>Bacteria</taxon>
        <taxon>Bacillati</taxon>
        <taxon>Bacillota</taxon>
        <taxon>Bacilli</taxon>
        <taxon>Bacillales</taxon>
        <taxon>Paenibacillaceae</taxon>
        <taxon>Aneurinibacillus group</taxon>
        <taxon>Aneurinibacillus</taxon>
    </lineage>
</organism>
<protein>
    <submittedName>
        <fullName evidence="2">Transposase and inactivated derivatives</fullName>
    </submittedName>
</protein>
<sequence length="104" mass="12544">MAKKGQKFQHYTPELKAEAVRLYEEEGMSYQAVAERLEIRSNTQVKRWVKKYRNGEDFKDKRGESTAWRKGRPKTKFKSVEEELAYVKAERDYLKKRYPNLHKE</sequence>
<reference evidence="2 3" key="1">
    <citation type="submission" date="2016-10" db="EMBL/GenBank/DDBJ databases">
        <authorList>
            <person name="de Groot N.N."/>
        </authorList>
    </citation>
    <scope>NUCLEOTIDE SEQUENCE [LARGE SCALE GENOMIC DNA]</scope>
    <source>
        <strain evidence="2 3">L 420-91</strain>
    </source>
</reference>
<evidence type="ECO:0000313" key="3">
    <source>
        <dbReference type="Proteomes" id="UP000198956"/>
    </source>
</evidence>
<evidence type="ECO:0000313" key="2">
    <source>
        <dbReference type="EMBL" id="SDH19812.1"/>
    </source>
</evidence>
<dbReference type="RefSeq" id="WP_057898529.1">
    <property type="nucleotide sequence ID" value="NZ_JARLVU010000083.1"/>
</dbReference>
<accession>A0A1G8AFS8</accession>
<dbReference type="Gene3D" id="1.10.10.60">
    <property type="entry name" value="Homeodomain-like"/>
    <property type="match status" value="1"/>
</dbReference>
<dbReference type="EMBL" id="FNDE01000015">
    <property type="protein sequence ID" value="SDH19812.1"/>
    <property type="molecule type" value="Genomic_DNA"/>
</dbReference>
<proteinExistence type="predicted"/>
<dbReference type="InterPro" id="IPR009057">
    <property type="entry name" value="Homeodomain-like_sf"/>
</dbReference>
<feature type="domain" description="Insertion element IS150 protein InsJ-like helix-turn-helix" evidence="1">
    <location>
        <begin position="16"/>
        <end position="73"/>
    </location>
</feature>
<gene>
    <name evidence="2" type="ORF">SAMN04489735_101568</name>
</gene>
<dbReference type="InterPro" id="IPR055247">
    <property type="entry name" value="InsJ-like_HTH"/>
</dbReference>
<dbReference type="SUPFAM" id="SSF46689">
    <property type="entry name" value="Homeodomain-like"/>
    <property type="match status" value="1"/>
</dbReference>
<dbReference type="Proteomes" id="UP000198956">
    <property type="component" value="Unassembled WGS sequence"/>
</dbReference>
<dbReference type="Pfam" id="PF13518">
    <property type="entry name" value="HTH_28"/>
    <property type="match status" value="1"/>
</dbReference>
<evidence type="ECO:0000259" key="1">
    <source>
        <dbReference type="Pfam" id="PF13518"/>
    </source>
</evidence>
<dbReference type="AlphaFoldDB" id="A0A1G8AFS8"/>
<name>A0A1G8AFS8_ANETH</name>